<dbReference type="Proteomes" id="UP000249130">
    <property type="component" value="Unassembled WGS sequence"/>
</dbReference>
<protein>
    <submittedName>
        <fullName evidence="2">Uncharacterized protein</fullName>
    </submittedName>
</protein>
<proteinExistence type="predicted"/>
<reference evidence="2 3" key="1">
    <citation type="submission" date="2017-07" db="EMBL/GenBank/DDBJ databases">
        <title>Draft Genome Sequences of Select Purple Nonsulfur Bacteria.</title>
        <authorList>
            <person name="Lasarre B."/>
            <person name="Mckinlay J.B."/>
        </authorList>
    </citation>
    <scope>NUCLEOTIDE SEQUENCE [LARGE SCALE GENOMIC DNA]</scope>
    <source>
        <strain evidence="2 3">DSM 5909</strain>
    </source>
</reference>
<sequence length="96" mass="8978">MGGSAGFGSTALDSLAFPAAGVAAGSTRGRPSGTLRPSVALAGPAVPIAVNAVGEATDRVRFTGSVALIGAETAAGGGSWARAGATPTVPVGSLAE</sequence>
<feature type="region of interest" description="Disordered" evidence="1">
    <location>
        <begin position="75"/>
        <end position="96"/>
    </location>
</feature>
<dbReference type="EMBL" id="NPEX01000011">
    <property type="protein sequence ID" value="RAI45643.1"/>
    <property type="molecule type" value="Genomic_DNA"/>
</dbReference>
<gene>
    <name evidence="2" type="ORF">CH341_03110</name>
</gene>
<keyword evidence="3" id="KW-1185">Reference proteome</keyword>
<evidence type="ECO:0000313" key="3">
    <source>
        <dbReference type="Proteomes" id="UP000249130"/>
    </source>
</evidence>
<evidence type="ECO:0000256" key="1">
    <source>
        <dbReference type="SAM" id="MobiDB-lite"/>
    </source>
</evidence>
<name>A0A327L6U1_9BRAD</name>
<evidence type="ECO:0000313" key="2">
    <source>
        <dbReference type="EMBL" id="RAI45643.1"/>
    </source>
</evidence>
<organism evidence="2 3">
    <name type="scientific">Rhodoplanes roseus</name>
    <dbReference type="NCBI Taxonomy" id="29409"/>
    <lineage>
        <taxon>Bacteria</taxon>
        <taxon>Pseudomonadati</taxon>
        <taxon>Pseudomonadota</taxon>
        <taxon>Alphaproteobacteria</taxon>
        <taxon>Hyphomicrobiales</taxon>
        <taxon>Nitrobacteraceae</taxon>
        <taxon>Rhodoplanes</taxon>
    </lineage>
</organism>
<comment type="caution">
    <text evidence="2">The sequence shown here is derived from an EMBL/GenBank/DDBJ whole genome shotgun (WGS) entry which is preliminary data.</text>
</comment>
<accession>A0A327L6U1</accession>
<dbReference type="AlphaFoldDB" id="A0A327L6U1"/>